<organism evidence="2">
    <name type="scientific">marine sediment metagenome</name>
    <dbReference type="NCBI Taxonomy" id="412755"/>
    <lineage>
        <taxon>unclassified sequences</taxon>
        <taxon>metagenomes</taxon>
        <taxon>ecological metagenomes</taxon>
    </lineage>
</organism>
<accession>X1K2J7</accession>
<dbReference type="AlphaFoldDB" id="X1K2J7"/>
<dbReference type="PROSITE" id="PS50157">
    <property type="entry name" value="ZINC_FINGER_C2H2_2"/>
    <property type="match status" value="1"/>
</dbReference>
<dbReference type="InterPro" id="IPR013087">
    <property type="entry name" value="Znf_C2H2_type"/>
</dbReference>
<name>X1K2J7_9ZZZZ</name>
<sequence>MAEETTEKIMMTMVIAIMGVLILSQVVLAVAPTPPEQFVCPICSEVFSTYDELYAHFTIDHPA</sequence>
<feature type="domain" description="C2H2-type" evidence="1">
    <location>
        <begin position="38"/>
        <end position="63"/>
    </location>
</feature>
<evidence type="ECO:0000313" key="2">
    <source>
        <dbReference type="EMBL" id="GAI01232.1"/>
    </source>
</evidence>
<reference evidence="2" key="1">
    <citation type="journal article" date="2014" name="Front. Microbiol.">
        <title>High frequency of phylogenetically diverse reductive dehalogenase-homologous genes in deep subseafloor sedimentary metagenomes.</title>
        <authorList>
            <person name="Kawai M."/>
            <person name="Futagami T."/>
            <person name="Toyoda A."/>
            <person name="Takaki Y."/>
            <person name="Nishi S."/>
            <person name="Hori S."/>
            <person name="Arai W."/>
            <person name="Tsubouchi T."/>
            <person name="Morono Y."/>
            <person name="Uchiyama I."/>
            <person name="Ito T."/>
            <person name="Fujiyama A."/>
            <person name="Inagaki F."/>
            <person name="Takami H."/>
        </authorList>
    </citation>
    <scope>NUCLEOTIDE SEQUENCE</scope>
    <source>
        <strain evidence="2">Expedition CK06-06</strain>
    </source>
</reference>
<feature type="non-terminal residue" evidence="2">
    <location>
        <position position="63"/>
    </location>
</feature>
<gene>
    <name evidence="2" type="ORF">S03H2_69948</name>
</gene>
<dbReference type="PROSITE" id="PS00028">
    <property type="entry name" value="ZINC_FINGER_C2H2_1"/>
    <property type="match status" value="1"/>
</dbReference>
<dbReference type="EMBL" id="BARU01046338">
    <property type="protein sequence ID" value="GAI01232.1"/>
    <property type="molecule type" value="Genomic_DNA"/>
</dbReference>
<comment type="caution">
    <text evidence="2">The sequence shown here is derived from an EMBL/GenBank/DDBJ whole genome shotgun (WGS) entry which is preliminary data.</text>
</comment>
<dbReference type="Pfam" id="PF13912">
    <property type="entry name" value="zf-C2H2_6"/>
    <property type="match status" value="1"/>
</dbReference>
<protein>
    <recommendedName>
        <fullName evidence="1">C2H2-type domain-containing protein</fullName>
    </recommendedName>
</protein>
<proteinExistence type="predicted"/>
<evidence type="ECO:0000259" key="1">
    <source>
        <dbReference type="PROSITE" id="PS50157"/>
    </source>
</evidence>